<dbReference type="InterPro" id="IPR004516">
    <property type="entry name" value="HisRS/HisZ"/>
</dbReference>
<sequence>MPDARFQPLPGFRDFAPQECAARNYLFDAWKRVARRYGFVEWEGPTIESTELYLKKSGGELPTQLFRFKDQGERDITVRPELTASLGRIAAAYQREYTKPLKWFEIGSCFRYEKPQKGRLREFYQFNADILGESEAGADAELIALAIDCMRELGFREGDFIVRLSDREVWLGYAAKHGIPEDRTGDFLAIVDKFERDRPEECQRKLDAFGMRREDLVAFIENPPADCSPRYSEVLAELDARGLAGYVKLDLSVVRGLAYYTGLVFEIFDSGRSLRAIAGGGRYNTLVKALSDGAADMPATGFALGDAVISHLIEQCPHAKALRDAALQPNTCDIYLALADPAQRPALLGLASALRDQGYRVDLALSPAKLGNQLKRAEKQGARYAVVVGEEYPQLELKNLSARTSATVGIDELFAALANDPEEETISE</sequence>
<proteinExistence type="inferred from homology"/>
<feature type="binding site" evidence="9">
    <location>
        <position position="255"/>
    </location>
    <ligand>
        <name>L-histidine</name>
        <dbReference type="ChEBI" id="CHEBI:57595"/>
    </ligand>
</feature>
<evidence type="ECO:0000259" key="10">
    <source>
        <dbReference type="PROSITE" id="PS50862"/>
    </source>
</evidence>
<reference evidence="12" key="1">
    <citation type="submission" date="2016-09" db="EMBL/GenBank/DDBJ databases">
        <authorList>
            <person name="Koehorst J."/>
        </authorList>
    </citation>
    <scope>NUCLEOTIDE SEQUENCE [LARGE SCALE GENOMIC DNA]</scope>
</reference>
<dbReference type="SUPFAM" id="SSF55681">
    <property type="entry name" value="Class II aaRS and biotin synthetases"/>
    <property type="match status" value="1"/>
</dbReference>
<dbReference type="InterPro" id="IPR045864">
    <property type="entry name" value="aa-tRNA-synth_II/BPL/LPL"/>
</dbReference>
<feature type="binding site" evidence="9">
    <location>
        <begin position="259"/>
        <end position="260"/>
    </location>
    <ligand>
        <name>L-histidine</name>
        <dbReference type="ChEBI" id="CHEBI:57595"/>
    </ligand>
</feature>
<keyword evidence="8" id="KW-0067">ATP-binding</keyword>
<dbReference type="PIRSF" id="PIRSF001549">
    <property type="entry name" value="His-tRNA_synth"/>
    <property type="match status" value="1"/>
</dbReference>
<dbReference type="InterPro" id="IPR015807">
    <property type="entry name" value="His-tRNA-ligase"/>
</dbReference>
<keyword evidence="8" id="KW-0963">Cytoplasm</keyword>
<dbReference type="STRING" id="1679444.PYTT_1769"/>
<comment type="subcellular location">
    <subcellularLocation>
        <location evidence="8">Cytoplasm</location>
    </subcellularLocation>
</comment>
<gene>
    <name evidence="8" type="primary">hisS</name>
    <name evidence="11" type="ORF">PYTT_1769</name>
</gene>
<organism evidence="11 12">
    <name type="scientific">Akkermansia glycaniphila</name>
    <dbReference type="NCBI Taxonomy" id="1679444"/>
    <lineage>
        <taxon>Bacteria</taxon>
        <taxon>Pseudomonadati</taxon>
        <taxon>Verrucomicrobiota</taxon>
        <taxon>Verrucomicrobiia</taxon>
        <taxon>Verrucomicrobiales</taxon>
        <taxon>Akkermansiaceae</taxon>
        <taxon>Akkermansia</taxon>
    </lineage>
</organism>
<evidence type="ECO:0000256" key="2">
    <source>
        <dbReference type="ARBA" id="ARBA00011738"/>
    </source>
</evidence>
<name>A0A1C7P8R0_9BACT</name>
<feature type="binding site" evidence="9">
    <location>
        <position position="125"/>
    </location>
    <ligand>
        <name>L-histidine</name>
        <dbReference type="ChEBI" id="CHEBI:57595"/>
    </ligand>
</feature>
<keyword evidence="6 8" id="KW-0030">Aminoacyl-tRNA synthetase</keyword>
<dbReference type="RefSeq" id="WP_067777742.1">
    <property type="nucleotide sequence ID" value="NZ_LIGX01000041.1"/>
</dbReference>
<feature type="domain" description="Aminoacyl-transfer RNA synthetases class-II family profile" evidence="10">
    <location>
        <begin position="23"/>
        <end position="329"/>
    </location>
</feature>
<evidence type="ECO:0000256" key="6">
    <source>
        <dbReference type="ARBA" id="ARBA00023146"/>
    </source>
</evidence>
<dbReference type="InterPro" id="IPR041715">
    <property type="entry name" value="HisRS-like_core"/>
</dbReference>
<dbReference type="CDD" id="cd00773">
    <property type="entry name" value="HisRS-like_core"/>
    <property type="match status" value="1"/>
</dbReference>
<dbReference type="GO" id="GO:0006427">
    <property type="term" value="P:histidyl-tRNA aminoacylation"/>
    <property type="evidence" value="ECO:0007669"/>
    <property type="project" value="UniProtKB-UniRule"/>
</dbReference>
<feature type="binding site" evidence="9">
    <location>
        <position position="129"/>
    </location>
    <ligand>
        <name>L-histidine</name>
        <dbReference type="ChEBI" id="CHEBI:57595"/>
    </ligand>
</feature>
<evidence type="ECO:0000256" key="5">
    <source>
        <dbReference type="ARBA" id="ARBA00022917"/>
    </source>
</evidence>
<dbReference type="InterPro" id="IPR006195">
    <property type="entry name" value="aa-tRNA-synth_II"/>
</dbReference>
<dbReference type="GO" id="GO:0004821">
    <property type="term" value="F:histidine-tRNA ligase activity"/>
    <property type="evidence" value="ECO:0007669"/>
    <property type="project" value="UniProtKB-UniRule"/>
</dbReference>
<dbReference type="PANTHER" id="PTHR43707:SF1">
    <property type="entry name" value="HISTIDINE--TRNA LIGASE, MITOCHONDRIAL-RELATED"/>
    <property type="match status" value="1"/>
</dbReference>
<keyword evidence="3 8" id="KW-0436">Ligase</keyword>
<keyword evidence="12" id="KW-1185">Reference proteome</keyword>
<evidence type="ECO:0000256" key="8">
    <source>
        <dbReference type="HAMAP-Rule" id="MF_00127"/>
    </source>
</evidence>
<dbReference type="Pfam" id="PF13393">
    <property type="entry name" value="tRNA-synt_His"/>
    <property type="match status" value="1"/>
</dbReference>
<dbReference type="PANTHER" id="PTHR43707">
    <property type="entry name" value="HISTIDYL-TRNA SYNTHETASE"/>
    <property type="match status" value="1"/>
</dbReference>
<dbReference type="Proteomes" id="UP000176204">
    <property type="component" value="Chromosome I"/>
</dbReference>
<evidence type="ECO:0000256" key="4">
    <source>
        <dbReference type="ARBA" id="ARBA00022741"/>
    </source>
</evidence>
<keyword evidence="4 8" id="KW-0547">Nucleotide-binding</keyword>
<dbReference type="EMBL" id="LT629973">
    <property type="protein sequence ID" value="SEH92526.1"/>
    <property type="molecule type" value="Genomic_DNA"/>
</dbReference>
<dbReference type="OrthoDB" id="9800814at2"/>
<dbReference type="NCBIfam" id="TIGR00442">
    <property type="entry name" value="hisS"/>
    <property type="match status" value="1"/>
</dbReference>
<dbReference type="EC" id="6.1.1.21" evidence="8"/>
<protein>
    <recommendedName>
        <fullName evidence="8">Histidine--tRNA ligase</fullName>
        <ecNumber evidence="8">6.1.1.21</ecNumber>
    </recommendedName>
    <alternativeName>
        <fullName evidence="8">Histidyl-tRNA synthetase</fullName>
        <shortName evidence="8">HisRS</shortName>
    </alternativeName>
</protein>
<evidence type="ECO:0000256" key="3">
    <source>
        <dbReference type="ARBA" id="ARBA00022598"/>
    </source>
</evidence>
<dbReference type="Pfam" id="PF03129">
    <property type="entry name" value="HGTP_anticodon"/>
    <property type="match status" value="1"/>
</dbReference>
<dbReference type="PROSITE" id="PS50862">
    <property type="entry name" value="AA_TRNA_LIGASE_II"/>
    <property type="match status" value="1"/>
</dbReference>
<evidence type="ECO:0000313" key="11">
    <source>
        <dbReference type="EMBL" id="SEH92526.1"/>
    </source>
</evidence>
<keyword evidence="5 8" id="KW-0648">Protein biosynthesis</keyword>
<dbReference type="SUPFAM" id="SSF52954">
    <property type="entry name" value="Class II aaRS ABD-related"/>
    <property type="match status" value="1"/>
</dbReference>
<dbReference type="InterPro" id="IPR036621">
    <property type="entry name" value="Anticodon-bd_dom_sf"/>
</dbReference>
<dbReference type="HAMAP" id="MF_00127">
    <property type="entry name" value="His_tRNA_synth"/>
    <property type="match status" value="1"/>
</dbReference>
<dbReference type="GO" id="GO:0005737">
    <property type="term" value="C:cytoplasm"/>
    <property type="evidence" value="ECO:0007669"/>
    <property type="project" value="UniProtKB-SubCell"/>
</dbReference>
<dbReference type="InterPro" id="IPR004154">
    <property type="entry name" value="Anticodon-bd"/>
</dbReference>
<dbReference type="GO" id="GO:0005524">
    <property type="term" value="F:ATP binding"/>
    <property type="evidence" value="ECO:0007669"/>
    <property type="project" value="UniProtKB-UniRule"/>
</dbReference>
<dbReference type="Gene3D" id="3.40.50.800">
    <property type="entry name" value="Anticodon-binding domain"/>
    <property type="match status" value="1"/>
</dbReference>
<accession>A0A1C7P8R0</accession>
<dbReference type="AlphaFoldDB" id="A0A1C7P8R0"/>
<comment type="subunit">
    <text evidence="2 8">Homodimer.</text>
</comment>
<comment type="similarity">
    <text evidence="1 8">Belongs to the class-II aminoacyl-tRNA synthetase family.</text>
</comment>
<dbReference type="PATRIC" id="fig|1679444.3.peg.1734"/>
<evidence type="ECO:0000256" key="9">
    <source>
        <dbReference type="PIRSR" id="PIRSR001549-1"/>
    </source>
</evidence>
<dbReference type="KEGG" id="agl:PYTT_1769"/>
<feature type="binding site" evidence="9">
    <location>
        <begin position="81"/>
        <end position="83"/>
    </location>
    <ligand>
        <name>L-histidine</name>
        <dbReference type="ChEBI" id="CHEBI:57595"/>
    </ligand>
</feature>
<evidence type="ECO:0000256" key="1">
    <source>
        <dbReference type="ARBA" id="ARBA00008226"/>
    </source>
</evidence>
<comment type="catalytic activity">
    <reaction evidence="7 8">
        <text>tRNA(His) + L-histidine + ATP = L-histidyl-tRNA(His) + AMP + diphosphate + H(+)</text>
        <dbReference type="Rhea" id="RHEA:17313"/>
        <dbReference type="Rhea" id="RHEA-COMP:9665"/>
        <dbReference type="Rhea" id="RHEA-COMP:9689"/>
        <dbReference type="ChEBI" id="CHEBI:15378"/>
        <dbReference type="ChEBI" id="CHEBI:30616"/>
        <dbReference type="ChEBI" id="CHEBI:33019"/>
        <dbReference type="ChEBI" id="CHEBI:57595"/>
        <dbReference type="ChEBI" id="CHEBI:78442"/>
        <dbReference type="ChEBI" id="CHEBI:78527"/>
        <dbReference type="ChEBI" id="CHEBI:456215"/>
        <dbReference type="EC" id="6.1.1.21"/>
    </reaction>
</comment>
<evidence type="ECO:0000256" key="7">
    <source>
        <dbReference type="ARBA" id="ARBA00047639"/>
    </source>
</evidence>
<feature type="binding site" evidence="9">
    <location>
        <position position="111"/>
    </location>
    <ligand>
        <name>L-histidine</name>
        <dbReference type="ChEBI" id="CHEBI:57595"/>
    </ligand>
</feature>
<dbReference type="Gene3D" id="3.30.930.10">
    <property type="entry name" value="Bira Bifunctional Protein, Domain 2"/>
    <property type="match status" value="1"/>
</dbReference>
<evidence type="ECO:0000313" key="12">
    <source>
        <dbReference type="Proteomes" id="UP000176204"/>
    </source>
</evidence>